<feature type="region of interest" description="Disordered" evidence="1">
    <location>
        <begin position="1"/>
        <end position="41"/>
    </location>
</feature>
<gene>
    <name evidence="2" type="ORF">THAOC_19388</name>
</gene>
<dbReference type="EMBL" id="AGNL01021284">
    <property type="protein sequence ID" value="EJK60284.1"/>
    <property type="molecule type" value="Genomic_DNA"/>
</dbReference>
<keyword evidence="3" id="KW-1185">Reference proteome</keyword>
<proteinExistence type="predicted"/>
<sequence>MHDRQGGLKCTSLGKTRGAGPEAPEELRPVRGVPGRQAGHHLVQDHPESPVVDAEAVAGLVQDLRGHVLGSCSVFEKKKLTPARALRPPRRVAYPVLRQAEVPELHVAVRVEQNVLRLEVPVYDPVSVEVAYGQEELGRVEPRHGLLEPAVPREVEEELAPGQ</sequence>
<organism evidence="2 3">
    <name type="scientific">Thalassiosira oceanica</name>
    <name type="common">Marine diatom</name>
    <dbReference type="NCBI Taxonomy" id="159749"/>
    <lineage>
        <taxon>Eukaryota</taxon>
        <taxon>Sar</taxon>
        <taxon>Stramenopiles</taxon>
        <taxon>Ochrophyta</taxon>
        <taxon>Bacillariophyta</taxon>
        <taxon>Coscinodiscophyceae</taxon>
        <taxon>Thalassiosirophycidae</taxon>
        <taxon>Thalassiosirales</taxon>
        <taxon>Thalassiosiraceae</taxon>
        <taxon>Thalassiosira</taxon>
    </lineage>
</organism>
<protein>
    <submittedName>
        <fullName evidence="2">Uncharacterized protein</fullName>
    </submittedName>
</protein>
<dbReference type="AlphaFoldDB" id="K0S5X2"/>
<reference evidence="2 3" key="1">
    <citation type="journal article" date="2012" name="Genome Biol.">
        <title>Genome and low-iron response of an oceanic diatom adapted to chronic iron limitation.</title>
        <authorList>
            <person name="Lommer M."/>
            <person name="Specht M."/>
            <person name="Roy A.S."/>
            <person name="Kraemer L."/>
            <person name="Andreson R."/>
            <person name="Gutowska M.A."/>
            <person name="Wolf J."/>
            <person name="Bergner S.V."/>
            <person name="Schilhabel M.B."/>
            <person name="Klostermeier U.C."/>
            <person name="Beiko R.G."/>
            <person name="Rosenstiel P."/>
            <person name="Hippler M."/>
            <person name="Laroche J."/>
        </authorList>
    </citation>
    <scope>NUCLEOTIDE SEQUENCE [LARGE SCALE GENOMIC DNA]</scope>
    <source>
        <strain evidence="2 3">CCMP1005</strain>
    </source>
</reference>
<feature type="compositionally biased region" description="Basic and acidic residues" evidence="1">
    <location>
        <begin position="143"/>
        <end position="154"/>
    </location>
</feature>
<comment type="caution">
    <text evidence="2">The sequence shown here is derived from an EMBL/GenBank/DDBJ whole genome shotgun (WGS) entry which is preliminary data.</text>
</comment>
<dbReference type="Proteomes" id="UP000266841">
    <property type="component" value="Unassembled WGS sequence"/>
</dbReference>
<evidence type="ECO:0000313" key="2">
    <source>
        <dbReference type="EMBL" id="EJK60284.1"/>
    </source>
</evidence>
<evidence type="ECO:0000313" key="3">
    <source>
        <dbReference type="Proteomes" id="UP000266841"/>
    </source>
</evidence>
<feature type="region of interest" description="Disordered" evidence="1">
    <location>
        <begin position="143"/>
        <end position="163"/>
    </location>
</feature>
<accession>K0S5X2</accession>
<dbReference type="OrthoDB" id="10586771at2759"/>
<name>K0S5X2_THAOC</name>
<feature type="non-terminal residue" evidence="2">
    <location>
        <position position="163"/>
    </location>
</feature>
<evidence type="ECO:0000256" key="1">
    <source>
        <dbReference type="SAM" id="MobiDB-lite"/>
    </source>
</evidence>